<evidence type="ECO:0000313" key="2">
    <source>
        <dbReference type="EMBL" id="GAA4066055.1"/>
    </source>
</evidence>
<organism evidence="2 3">
    <name type="scientific">Amphibacillus indicireducens</name>
    <dbReference type="NCBI Taxonomy" id="1076330"/>
    <lineage>
        <taxon>Bacteria</taxon>
        <taxon>Bacillati</taxon>
        <taxon>Bacillota</taxon>
        <taxon>Bacilli</taxon>
        <taxon>Bacillales</taxon>
        <taxon>Bacillaceae</taxon>
        <taxon>Amphibacillus</taxon>
    </lineage>
</organism>
<dbReference type="Pfam" id="PF11085">
    <property type="entry name" value="YqhR"/>
    <property type="match status" value="1"/>
</dbReference>
<proteinExistence type="predicted"/>
<dbReference type="Proteomes" id="UP001501734">
    <property type="component" value="Unassembled WGS sequence"/>
</dbReference>
<dbReference type="EMBL" id="BAABDL010000053">
    <property type="protein sequence ID" value="GAA4066055.1"/>
    <property type="molecule type" value="Genomic_DNA"/>
</dbReference>
<evidence type="ECO:0000256" key="1">
    <source>
        <dbReference type="SAM" id="Phobius"/>
    </source>
</evidence>
<comment type="caution">
    <text evidence="2">The sequence shown here is derived from an EMBL/GenBank/DDBJ whole genome shotgun (WGS) entry which is preliminary data.</text>
</comment>
<feature type="transmembrane region" description="Helical" evidence="1">
    <location>
        <begin position="97"/>
        <end position="119"/>
    </location>
</feature>
<keyword evidence="1" id="KW-0812">Transmembrane</keyword>
<keyword evidence="1" id="KW-1133">Transmembrane helix</keyword>
<protein>
    <submittedName>
        <fullName evidence="2">YqhR family membrane protein</fullName>
    </submittedName>
</protein>
<sequence>MQQLKGKKESIKDLKRRVAITGIFAGLIWSTVWAVSSYFNFTELSPSSFMLEIWYDAKWIHRWYGEMLSILLISIVSILVAYVYYWLFRKLTGILPGLVYGVVIWLLLILISSSLFVHIPNLNELKINTIVTMLAVFILYGVFIGYTISYDFIDQPTKKVT</sequence>
<keyword evidence="1" id="KW-0472">Membrane</keyword>
<accession>A0ABP7VFC2</accession>
<dbReference type="RefSeq" id="WP_344911097.1">
    <property type="nucleotide sequence ID" value="NZ_BAABDL010000053.1"/>
</dbReference>
<name>A0ABP7VFC2_9BACI</name>
<dbReference type="InterPro" id="IPR024563">
    <property type="entry name" value="YqhR"/>
</dbReference>
<evidence type="ECO:0000313" key="3">
    <source>
        <dbReference type="Proteomes" id="UP001501734"/>
    </source>
</evidence>
<reference evidence="3" key="1">
    <citation type="journal article" date="2019" name="Int. J. Syst. Evol. Microbiol.">
        <title>The Global Catalogue of Microorganisms (GCM) 10K type strain sequencing project: providing services to taxonomists for standard genome sequencing and annotation.</title>
        <authorList>
            <consortium name="The Broad Institute Genomics Platform"/>
            <consortium name="The Broad Institute Genome Sequencing Center for Infectious Disease"/>
            <person name="Wu L."/>
            <person name="Ma J."/>
        </authorList>
    </citation>
    <scope>NUCLEOTIDE SEQUENCE [LARGE SCALE GENOMIC DNA]</scope>
    <source>
        <strain evidence="3">JCM 17250</strain>
    </source>
</reference>
<feature type="transmembrane region" description="Helical" evidence="1">
    <location>
        <begin position="61"/>
        <end position="85"/>
    </location>
</feature>
<keyword evidence="3" id="KW-1185">Reference proteome</keyword>
<gene>
    <name evidence="2" type="ORF">GCM10022410_10610</name>
</gene>
<feature type="transmembrane region" description="Helical" evidence="1">
    <location>
        <begin position="131"/>
        <end position="153"/>
    </location>
</feature>
<feature type="transmembrane region" description="Helical" evidence="1">
    <location>
        <begin position="20"/>
        <end position="41"/>
    </location>
</feature>